<keyword evidence="2" id="KW-1185">Reference proteome</keyword>
<sequence length="212" mass="23395">MKSIRRIKVERGQITIIKEYSLPGAAECQFCKRIIINQLLKCCILPLRALPNALIFLDYISLETLDADLVSHEIFNLGLAHGDGVDHLNFIVRNYYFTSSVDYMLARSFLVATLNWGYFVVTLALHSACATVSSASLRATSDQFSTQQYQIFVRTVPLHSRQGSKTPVRVIPLQTVLPQVLAPHQLGVVHEIAVIQAAVGHAGLVGLCVCSC</sequence>
<name>A0A8J8T9Z5_HALGN</name>
<protein>
    <submittedName>
        <fullName evidence="1">Uncharacterized protein</fullName>
    </submittedName>
</protein>
<dbReference type="Proteomes" id="UP000785679">
    <property type="component" value="Unassembled WGS sequence"/>
</dbReference>
<gene>
    <name evidence="1" type="ORF">FGO68_gene15124</name>
</gene>
<dbReference type="AlphaFoldDB" id="A0A8J8T9Z5"/>
<evidence type="ECO:0000313" key="1">
    <source>
        <dbReference type="EMBL" id="TNV88022.1"/>
    </source>
</evidence>
<organism evidence="1 2">
    <name type="scientific">Halteria grandinella</name>
    <dbReference type="NCBI Taxonomy" id="5974"/>
    <lineage>
        <taxon>Eukaryota</taxon>
        <taxon>Sar</taxon>
        <taxon>Alveolata</taxon>
        <taxon>Ciliophora</taxon>
        <taxon>Intramacronucleata</taxon>
        <taxon>Spirotrichea</taxon>
        <taxon>Stichotrichia</taxon>
        <taxon>Sporadotrichida</taxon>
        <taxon>Halteriidae</taxon>
        <taxon>Halteria</taxon>
    </lineage>
</organism>
<dbReference type="EMBL" id="RRYP01000089">
    <property type="protein sequence ID" value="TNV88022.1"/>
    <property type="molecule type" value="Genomic_DNA"/>
</dbReference>
<accession>A0A8J8T9Z5</accession>
<comment type="caution">
    <text evidence="1">The sequence shown here is derived from an EMBL/GenBank/DDBJ whole genome shotgun (WGS) entry which is preliminary data.</text>
</comment>
<reference evidence="1" key="1">
    <citation type="submission" date="2019-06" db="EMBL/GenBank/DDBJ databases">
        <authorList>
            <person name="Zheng W."/>
        </authorList>
    </citation>
    <scope>NUCLEOTIDE SEQUENCE</scope>
    <source>
        <strain evidence="1">QDHG01</strain>
    </source>
</reference>
<proteinExistence type="predicted"/>
<evidence type="ECO:0000313" key="2">
    <source>
        <dbReference type="Proteomes" id="UP000785679"/>
    </source>
</evidence>